<evidence type="ECO:0000259" key="2">
    <source>
        <dbReference type="PROSITE" id="PS51406"/>
    </source>
</evidence>
<reference evidence="3" key="1">
    <citation type="journal article" date="2023" name="G3 (Bethesda)">
        <title>Whole genome assemblies of Zophobas morio and Tenebrio molitor.</title>
        <authorList>
            <person name="Kaur S."/>
            <person name="Stinson S.A."/>
            <person name="diCenzo G.C."/>
        </authorList>
    </citation>
    <scope>NUCLEOTIDE SEQUENCE</scope>
    <source>
        <strain evidence="3">QUZm001</strain>
    </source>
</reference>
<dbReference type="GO" id="GO:0005615">
    <property type="term" value="C:extracellular space"/>
    <property type="evidence" value="ECO:0007669"/>
    <property type="project" value="TreeGrafter"/>
</dbReference>
<keyword evidence="1" id="KW-0732">Signal</keyword>
<dbReference type="Proteomes" id="UP001168821">
    <property type="component" value="Unassembled WGS sequence"/>
</dbReference>
<name>A0AA38IY14_9CUCU</name>
<dbReference type="Pfam" id="PF00147">
    <property type="entry name" value="Fibrinogen_C"/>
    <property type="match status" value="1"/>
</dbReference>
<dbReference type="Gene3D" id="3.90.215.10">
    <property type="entry name" value="Gamma Fibrinogen, chain A, domain 1"/>
    <property type="match status" value="1"/>
</dbReference>
<dbReference type="InterPro" id="IPR036056">
    <property type="entry name" value="Fibrinogen-like_C"/>
</dbReference>
<feature type="signal peptide" evidence="1">
    <location>
        <begin position="1"/>
        <end position="24"/>
    </location>
</feature>
<keyword evidence="4" id="KW-1185">Reference proteome</keyword>
<protein>
    <recommendedName>
        <fullName evidence="2">Fibrinogen C-terminal domain-containing protein</fullName>
    </recommendedName>
</protein>
<accession>A0AA38IY14</accession>
<evidence type="ECO:0000313" key="4">
    <source>
        <dbReference type="Proteomes" id="UP001168821"/>
    </source>
</evidence>
<organism evidence="3 4">
    <name type="scientific">Zophobas morio</name>
    <dbReference type="NCBI Taxonomy" id="2755281"/>
    <lineage>
        <taxon>Eukaryota</taxon>
        <taxon>Metazoa</taxon>
        <taxon>Ecdysozoa</taxon>
        <taxon>Arthropoda</taxon>
        <taxon>Hexapoda</taxon>
        <taxon>Insecta</taxon>
        <taxon>Pterygota</taxon>
        <taxon>Neoptera</taxon>
        <taxon>Endopterygota</taxon>
        <taxon>Coleoptera</taxon>
        <taxon>Polyphaga</taxon>
        <taxon>Cucujiformia</taxon>
        <taxon>Tenebrionidae</taxon>
        <taxon>Zophobas</taxon>
    </lineage>
</organism>
<dbReference type="CDD" id="cd00087">
    <property type="entry name" value="FReD"/>
    <property type="match status" value="1"/>
</dbReference>
<dbReference type="SUPFAM" id="SSF56496">
    <property type="entry name" value="Fibrinogen C-terminal domain-like"/>
    <property type="match status" value="1"/>
</dbReference>
<dbReference type="PANTHER" id="PTHR19143">
    <property type="entry name" value="FIBRINOGEN/TENASCIN/ANGIOPOEITIN"/>
    <property type="match status" value="1"/>
</dbReference>
<dbReference type="EMBL" id="JALNTZ010000002">
    <property type="protein sequence ID" value="KAJ3664180.1"/>
    <property type="molecule type" value="Genomic_DNA"/>
</dbReference>
<evidence type="ECO:0000256" key="1">
    <source>
        <dbReference type="SAM" id="SignalP"/>
    </source>
</evidence>
<evidence type="ECO:0000313" key="3">
    <source>
        <dbReference type="EMBL" id="KAJ3664180.1"/>
    </source>
</evidence>
<dbReference type="PROSITE" id="PS51406">
    <property type="entry name" value="FIBRINOGEN_C_2"/>
    <property type="match status" value="1"/>
</dbReference>
<dbReference type="AlphaFoldDB" id="A0AA38IY14"/>
<comment type="caution">
    <text evidence="3">The sequence shown here is derived from an EMBL/GenBank/DDBJ whole genome shotgun (WGS) entry which is preliminary data.</text>
</comment>
<dbReference type="InterPro" id="IPR002181">
    <property type="entry name" value="Fibrinogen_a/b/g_C_dom"/>
</dbReference>
<dbReference type="InterPro" id="IPR014716">
    <property type="entry name" value="Fibrinogen_a/b/g_C_1"/>
</dbReference>
<dbReference type="PANTHER" id="PTHR19143:SF458">
    <property type="entry name" value="FIBRINOGEN C-TERMINAL DOMAIN-CONTAINING PROTEIN-RELATED"/>
    <property type="match status" value="1"/>
</dbReference>
<proteinExistence type="predicted"/>
<feature type="domain" description="Fibrinogen C-terminal" evidence="2">
    <location>
        <begin position="204"/>
        <end position="426"/>
    </location>
</feature>
<feature type="chain" id="PRO_5041286604" description="Fibrinogen C-terminal domain-containing protein" evidence="1">
    <location>
        <begin position="25"/>
        <end position="430"/>
    </location>
</feature>
<sequence>MKTVRKSFFIVCLFLNLFLFSCEDDQEKVSKTQFNKITSISLQQFDVGSTTQLPPDFLRIEQALTKQINRFQKNVKTRLEVLETANMKQLEELKHRLETLDSAKDISLEQVIYSLKNLEPTIDLKLEQLTHSIPTFESKNAAQIEQLTHRIDAVESTNTSNTELMLTDHLQVFESANDLKFKQLTDCMNYLESKIDISIDRTKQIATNLSRNCGEVKEKGYDLSTVYLIKPDFAPKPITVLCDLEKKGGGWAYILSRFDGSQSFDFDMEEYKNGFGKIWSEFWLGLDNIHYLTGYEDNELLIELVDWDDNYKFAHYDSFRVGSEDEGYIMSISGYTGTAGDSFSYVTNNTKFSTKKIDLDQWSLGSCAQHFGASWWYNMCMTSLLTGKYLESYVHTTELGKIMHWSTFRGNQYSLKEARMMVRPRIEPND</sequence>
<dbReference type="PROSITE" id="PS51257">
    <property type="entry name" value="PROKAR_LIPOPROTEIN"/>
    <property type="match status" value="1"/>
</dbReference>
<dbReference type="InterPro" id="IPR050373">
    <property type="entry name" value="Fibrinogen_C-term_domain"/>
</dbReference>
<gene>
    <name evidence="3" type="ORF">Zmor_008369</name>
</gene>
<dbReference type="SMART" id="SM00186">
    <property type="entry name" value="FBG"/>
    <property type="match status" value="1"/>
</dbReference>